<dbReference type="Proteomes" id="UP000321491">
    <property type="component" value="Unassembled WGS sequence"/>
</dbReference>
<comment type="caution">
    <text evidence="1">The sequence shown here is derived from an EMBL/GenBank/DDBJ whole genome shotgun (WGS) entry which is preliminary data.</text>
</comment>
<evidence type="ECO:0000313" key="2">
    <source>
        <dbReference type="Proteomes" id="UP000321491"/>
    </source>
</evidence>
<sequence length="64" mass="7592">MRKLDNVKRDAMNDNTFFTCIENVDRFISEEAIIEVRLSSIDNKKIVVAFLLYLNLKNACLYRY</sequence>
<reference evidence="1 2" key="1">
    <citation type="submission" date="2019-07" db="EMBL/GenBank/DDBJ databases">
        <title>Whole genome shotgun sequence of Cerasibacillus quisquiliarum NBRC 102429.</title>
        <authorList>
            <person name="Hosoyama A."/>
            <person name="Uohara A."/>
            <person name="Ohji S."/>
            <person name="Ichikawa N."/>
        </authorList>
    </citation>
    <scope>NUCLEOTIDE SEQUENCE [LARGE SCALE GENOMIC DNA]</scope>
    <source>
        <strain evidence="1 2">NBRC 102429</strain>
    </source>
</reference>
<proteinExistence type="predicted"/>
<dbReference type="EMBL" id="BJXW01000002">
    <property type="protein sequence ID" value="GEN29845.1"/>
    <property type="molecule type" value="Genomic_DNA"/>
</dbReference>
<evidence type="ECO:0000313" key="1">
    <source>
        <dbReference type="EMBL" id="GEN29845.1"/>
    </source>
</evidence>
<organism evidence="1 2">
    <name type="scientific">Cerasibacillus quisquiliarum</name>
    <dbReference type="NCBI Taxonomy" id="227865"/>
    <lineage>
        <taxon>Bacteria</taxon>
        <taxon>Bacillati</taxon>
        <taxon>Bacillota</taxon>
        <taxon>Bacilli</taxon>
        <taxon>Bacillales</taxon>
        <taxon>Bacillaceae</taxon>
        <taxon>Cerasibacillus</taxon>
    </lineage>
</organism>
<name>A0A511UTC9_9BACI</name>
<dbReference type="AlphaFoldDB" id="A0A511UTC9"/>
<keyword evidence="2" id="KW-1185">Reference proteome</keyword>
<gene>
    <name evidence="1" type="ORF">CQU01_00830</name>
</gene>
<accession>A0A511UTC9</accession>
<protein>
    <submittedName>
        <fullName evidence="1">Uncharacterized protein</fullName>
    </submittedName>
</protein>